<keyword evidence="2" id="KW-0732">Signal</keyword>
<name>A0A413IPW3_9BACT</name>
<evidence type="ECO:0000313" key="4">
    <source>
        <dbReference type="Proteomes" id="UP000286063"/>
    </source>
</evidence>
<comment type="caution">
    <text evidence="3">The sequence shown here is derived from an EMBL/GenBank/DDBJ whole genome shotgun (WGS) entry which is preliminary data.</text>
</comment>
<gene>
    <name evidence="3" type="ORF">DXA50_06330</name>
</gene>
<dbReference type="PROSITE" id="PS51257">
    <property type="entry name" value="PROKAR_LIPOPROTEIN"/>
    <property type="match status" value="1"/>
</dbReference>
<dbReference type="RefSeq" id="WP_117721768.1">
    <property type="nucleotide sequence ID" value="NZ_CAJUBB010000035.1"/>
</dbReference>
<feature type="chain" id="PRO_5019015652" evidence="2">
    <location>
        <begin position="27"/>
        <end position="870"/>
    </location>
</feature>
<accession>A0A413IPW3</accession>
<proteinExistence type="predicted"/>
<feature type="coiled-coil region" evidence="1">
    <location>
        <begin position="84"/>
        <end position="111"/>
    </location>
</feature>
<evidence type="ECO:0000256" key="2">
    <source>
        <dbReference type="SAM" id="SignalP"/>
    </source>
</evidence>
<dbReference type="EMBL" id="QSCR01000007">
    <property type="protein sequence ID" value="RGY19182.1"/>
    <property type="molecule type" value="Genomic_DNA"/>
</dbReference>
<evidence type="ECO:0000313" key="3">
    <source>
        <dbReference type="EMBL" id="RGY19182.1"/>
    </source>
</evidence>
<dbReference type="AlphaFoldDB" id="A0A413IPW3"/>
<keyword evidence="1" id="KW-0175">Coiled coil</keyword>
<dbReference type="Proteomes" id="UP000286063">
    <property type="component" value="Unassembled WGS sequence"/>
</dbReference>
<evidence type="ECO:0000256" key="1">
    <source>
        <dbReference type="SAM" id="Coils"/>
    </source>
</evidence>
<dbReference type="OrthoDB" id="1099207at2"/>
<feature type="signal peptide" evidence="2">
    <location>
        <begin position="1"/>
        <end position="26"/>
    </location>
</feature>
<protein>
    <submittedName>
        <fullName evidence="3">Uncharacterized protein</fullName>
    </submittedName>
</protein>
<sequence length="870" mass="95709">MNKKRNFAKMALLSALLCGLASPTFVGCKDYDDDIKDLQEQIDANKSAATQELSKAISEQITALENKLNTAIADKADKGVIEGLQADINALKALESRVKALEDAASNYLKEGALDDYLKKGELDGYVTEDALDGLLNEDALEQYLKDHNYLQEGDVTGIPTETIVRAWLADELVELQELVDLFNANNGELKEKLPNLISDVDQLRQDLDALMGENGDLKKLQDKITAFENTITDITFPGISPELNFIQSTPLENEIVWVDGTVLKAGTVLSDAKAEFPVILNPSSVKLTDKFVFTLVDAAGKNVPVKVISVNKEWEIKDMTNPFVSRSSEAVVNKDIYTATVRYEGTTDVKMGNLALKVVLPGDDQNFVLSNYAIKPVIGIAKDLTKVTVSKKTVYLGVEYDVNEIAQFTFKKANGQVLFPEGIATAAANLYTGKGYVKIHKDDEKYLKYLDAEALKEGIILANETQTNVEFELDGVTLNFEYYAMDLNGSGIKKADFQVTFITQMYDKNVTFEDLTIEILAETGNVSEELKFKDILSDLTSKQFDRWKENAENFKCVITDAEGEKVDAIKAEFSADNDGFKLSATSKAEAGDYNVVITFEDKRTGEEGLFNISGKVTVVAPTIEPNLSVGYWKEGVLTIPGVFKEGAKFDLSVDLLNAFVIDVPGVAAPTMEFKLNREDLAGCVEIKDSKVTWLKNVEEDGEVTENLFEKELEFTVSIKNGNLVLAEQVYKLKFVNPLAKTVEKNGVKCTLANDKDGITTSTFDLYKLLSFKDTQAAKHELFGISGTTSTGDFNEIGTTCYELIKSNVKFEIVTANTNLTIDDQGIATWKNVEGAAFTGANIDVNVTITHKYGTSTGTIKLEVKEKASK</sequence>
<feature type="coiled-coil region" evidence="1">
    <location>
        <begin position="173"/>
        <end position="221"/>
    </location>
</feature>
<organism evidence="3 4">
    <name type="scientific">Butyricimonas virosa</name>
    <dbReference type="NCBI Taxonomy" id="544645"/>
    <lineage>
        <taxon>Bacteria</taxon>
        <taxon>Pseudomonadati</taxon>
        <taxon>Bacteroidota</taxon>
        <taxon>Bacteroidia</taxon>
        <taxon>Bacteroidales</taxon>
        <taxon>Odoribacteraceae</taxon>
        <taxon>Butyricimonas</taxon>
    </lineage>
</organism>
<reference evidence="3 4" key="1">
    <citation type="submission" date="2018-08" db="EMBL/GenBank/DDBJ databases">
        <title>A genome reference for cultivated species of the human gut microbiota.</title>
        <authorList>
            <person name="Zou Y."/>
            <person name="Xue W."/>
            <person name="Luo G."/>
        </authorList>
    </citation>
    <scope>NUCLEOTIDE SEQUENCE [LARGE SCALE GENOMIC DNA]</scope>
    <source>
        <strain evidence="3 4">OF02-7</strain>
    </source>
</reference>